<dbReference type="AlphaFoldDB" id="A0A372M5T6"/>
<keyword evidence="10" id="KW-1185">Reference proteome</keyword>
<feature type="transmembrane region" description="Helical" evidence="7">
    <location>
        <begin position="65"/>
        <end position="92"/>
    </location>
</feature>
<dbReference type="PANTHER" id="PTHR33885">
    <property type="entry name" value="PHAGE SHOCK PROTEIN C"/>
    <property type="match status" value="1"/>
</dbReference>
<evidence type="ECO:0000259" key="8">
    <source>
        <dbReference type="Pfam" id="PF04024"/>
    </source>
</evidence>
<dbReference type="Proteomes" id="UP000263094">
    <property type="component" value="Unassembled WGS sequence"/>
</dbReference>
<accession>A0A372M5T6</accession>
<dbReference type="InterPro" id="IPR007168">
    <property type="entry name" value="Phageshock_PspC_N"/>
</dbReference>
<dbReference type="PANTHER" id="PTHR33885:SF3">
    <property type="entry name" value="PHAGE SHOCK PROTEIN C"/>
    <property type="match status" value="1"/>
</dbReference>
<protein>
    <submittedName>
        <fullName evidence="9">PspC domain-containing protein</fullName>
    </submittedName>
</protein>
<sequence>MTERDHAPHAGTPAAEPGSTADGTALPPDEALHPARPAKLRRDTGHGVIGGVCSGLGRHCDMDPVIFRIVLAVLAATGGLGLIFYGFAWLLVPADGQEDHEGRRLLSGRVDGAALTAILFALIGCGLLLSMVRNGGVMTFAAVLGLLLAGAGYWSQQRKTVTPDPVTAQAVADAPPEAKAPPVSVPKSWWRDPLEKEGPPGADYLWGPPDAAVQVAAELHADARTPVDPFARPRQWDKPRPAPPGPARIGGWVFLLALLAGGIGMSLTWDGHPLAISLQTGFACALAVTGLGLAVSAFLGRTGPGLVILGVLTAAALTAATAVPENISTHWIRTEWKPTAAATVKPHYELGSGVGTLDLRKIDVAEDQTVRTGVEVGAGRAVVRVPRDVTLKVDVEVGAGDIRLPEWDRNDVFVTVGEDRKVTLPPPVDSGSGGSDKTGGTIELRLEVGVGQVEVTRAAS</sequence>
<dbReference type="RefSeq" id="WP_128556115.1">
    <property type="nucleotide sequence ID" value="NZ_QUAK01000071.1"/>
</dbReference>
<name>A0A372M5T6_9ACTN</name>
<keyword evidence="3 7" id="KW-0812">Transmembrane</keyword>
<dbReference type="EMBL" id="QUAK01000071">
    <property type="protein sequence ID" value="RFU86296.1"/>
    <property type="molecule type" value="Genomic_DNA"/>
</dbReference>
<feature type="region of interest" description="Disordered" evidence="6">
    <location>
        <begin position="1"/>
        <end position="42"/>
    </location>
</feature>
<dbReference type="OrthoDB" id="3535301at2"/>
<evidence type="ECO:0000256" key="2">
    <source>
        <dbReference type="ARBA" id="ARBA00022475"/>
    </source>
</evidence>
<feature type="transmembrane region" description="Helical" evidence="7">
    <location>
        <begin position="112"/>
        <end position="130"/>
    </location>
</feature>
<evidence type="ECO:0000256" key="3">
    <source>
        <dbReference type="ARBA" id="ARBA00022692"/>
    </source>
</evidence>
<comment type="caution">
    <text evidence="9">The sequence shown here is derived from an EMBL/GenBank/DDBJ whole genome shotgun (WGS) entry which is preliminary data.</text>
</comment>
<reference evidence="9 10" key="1">
    <citation type="submission" date="2018-08" db="EMBL/GenBank/DDBJ databases">
        <title>Isolation, diversity and antifungal activity of Actinobacteria from wheat.</title>
        <authorList>
            <person name="Han C."/>
        </authorList>
    </citation>
    <scope>NUCLEOTIDE SEQUENCE [LARGE SCALE GENOMIC DNA]</scope>
    <source>
        <strain evidence="9 10">NEAU-YY421</strain>
    </source>
</reference>
<feature type="transmembrane region" description="Helical" evidence="7">
    <location>
        <begin position="249"/>
        <end position="269"/>
    </location>
</feature>
<feature type="transmembrane region" description="Helical" evidence="7">
    <location>
        <begin position="305"/>
        <end position="323"/>
    </location>
</feature>
<comment type="subcellular location">
    <subcellularLocation>
        <location evidence="1">Cell membrane</location>
        <topology evidence="1">Single-pass membrane protein</topology>
    </subcellularLocation>
</comment>
<gene>
    <name evidence="9" type="ORF">DY218_12880</name>
</gene>
<keyword evidence="2" id="KW-1003">Cell membrane</keyword>
<feature type="transmembrane region" description="Helical" evidence="7">
    <location>
        <begin position="281"/>
        <end position="299"/>
    </location>
</feature>
<evidence type="ECO:0000256" key="1">
    <source>
        <dbReference type="ARBA" id="ARBA00004162"/>
    </source>
</evidence>
<evidence type="ECO:0000313" key="9">
    <source>
        <dbReference type="EMBL" id="RFU86296.1"/>
    </source>
</evidence>
<organism evidence="9 10">
    <name type="scientific">Streptomyces triticagri</name>
    <dbReference type="NCBI Taxonomy" id="2293568"/>
    <lineage>
        <taxon>Bacteria</taxon>
        <taxon>Bacillati</taxon>
        <taxon>Actinomycetota</taxon>
        <taxon>Actinomycetes</taxon>
        <taxon>Kitasatosporales</taxon>
        <taxon>Streptomycetaceae</taxon>
        <taxon>Streptomyces</taxon>
    </lineage>
</organism>
<evidence type="ECO:0000256" key="6">
    <source>
        <dbReference type="SAM" id="MobiDB-lite"/>
    </source>
</evidence>
<keyword evidence="4 7" id="KW-1133">Transmembrane helix</keyword>
<evidence type="ECO:0000256" key="7">
    <source>
        <dbReference type="SAM" id="Phobius"/>
    </source>
</evidence>
<keyword evidence="5 7" id="KW-0472">Membrane</keyword>
<dbReference type="InterPro" id="IPR052027">
    <property type="entry name" value="PspC"/>
</dbReference>
<evidence type="ECO:0000313" key="10">
    <source>
        <dbReference type="Proteomes" id="UP000263094"/>
    </source>
</evidence>
<evidence type="ECO:0000256" key="4">
    <source>
        <dbReference type="ARBA" id="ARBA00022989"/>
    </source>
</evidence>
<evidence type="ECO:0000256" key="5">
    <source>
        <dbReference type="ARBA" id="ARBA00023136"/>
    </source>
</evidence>
<dbReference type="GO" id="GO:0005886">
    <property type="term" value="C:plasma membrane"/>
    <property type="evidence" value="ECO:0007669"/>
    <property type="project" value="UniProtKB-SubCell"/>
</dbReference>
<proteinExistence type="predicted"/>
<feature type="transmembrane region" description="Helical" evidence="7">
    <location>
        <begin position="137"/>
        <end position="155"/>
    </location>
</feature>
<dbReference type="Pfam" id="PF04024">
    <property type="entry name" value="PspC"/>
    <property type="match status" value="1"/>
</dbReference>
<feature type="region of interest" description="Disordered" evidence="6">
    <location>
        <begin position="172"/>
        <end position="191"/>
    </location>
</feature>
<feature type="domain" description="Phage shock protein PspC N-terminal" evidence="8">
    <location>
        <begin position="39"/>
        <end position="94"/>
    </location>
</feature>